<dbReference type="GO" id="GO:0046872">
    <property type="term" value="F:metal ion binding"/>
    <property type="evidence" value="ECO:0007669"/>
    <property type="project" value="UniProtKB-KW"/>
</dbReference>
<feature type="chain" id="PRO_5042183489" evidence="7">
    <location>
        <begin position="32"/>
        <end position="263"/>
    </location>
</feature>
<evidence type="ECO:0000256" key="4">
    <source>
        <dbReference type="ARBA" id="ARBA00022729"/>
    </source>
</evidence>
<dbReference type="GO" id="GO:0015689">
    <property type="term" value="P:molybdate ion transport"/>
    <property type="evidence" value="ECO:0007669"/>
    <property type="project" value="InterPro"/>
</dbReference>
<keyword evidence="4 7" id="KW-0732">Signal</keyword>
<evidence type="ECO:0000313" key="9">
    <source>
        <dbReference type="Proteomes" id="UP000182373"/>
    </source>
</evidence>
<dbReference type="NCBIfam" id="TIGR01256">
    <property type="entry name" value="modA"/>
    <property type="match status" value="1"/>
</dbReference>
<dbReference type="Proteomes" id="UP000182373">
    <property type="component" value="Chromosome"/>
</dbReference>
<dbReference type="EMBL" id="CP018191">
    <property type="protein sequence ID" value="APH55448.1"/>
    <property type="molecule type" value="Genomic_DNA"/>
</dbReference>
<name>A0AAC9KFN2_9PROT</name>
<evidence type="ECO:0000313" key="8">
    <source>
        <dbReference type="EMBL" id="APH55448.1"/>
    </source>
</evidence>
<evidence type="ECO:0000256" key="6">
    <source>
        <dbReference type="PIRSR" id="PIRSR004846-1"/>
    </source>
</evidence>
<dbReference type="FunFam" id="3.40.190.10:FF:000035">
    <property type="entry name" value="Molybdate ABC transporter substrate-binding protein"/>
    <property type="match status" value="1"/>
</dbReference>
<feature type="binding site" evidence="6">
    <location>
        <position position="155"/>
    </location>
    <ligand>
        <name>molybdate</name>
        <dbReference type="ChEBI" id="CHEBI:36264"/>
    </ligand>
</feature>
<dbReference type="InterPro" id="IPR005950">
    <property type="entry name" value="ModA"/>
</dbReference>
<dbReference type="SUPFAM" id="SSF53850">
    <property type="entry name" value="Periplasmic binding protein-like II"/>
    <property type="match status" value="1"/>
</dbReference>
<dbReference type="PANTHER" id="PTHR30632">
    <property type="entry name" value="MOLYBDATE-BINDING PERIPLASMIC PROTEIN"/>
    <property type="match status" value="1"/>
</dbReference>
<dbReference type="PANTHER" id="PTHR30632:SF17">
    <property type="entry name" value="MOLYBDATE-BINDING PROTEIN MODA"/>
    <property type="match status" value="1"/>
</dbReference>
<dbReference type="GO" id="GO:1901359">
    <property type="term" value="F:tungstate binding"/>
    <property type="evidence" value="ECO:0007669"/>
    <property type="project" value="UniProtKB-ARBA"/>
</dbReference>
<evidence type="ECO:0000256" key="7">
    <source>
        <dbReference type="SAM" id="SignalP"/>
    </source>
</evidence>
<feature type="binding site" evidence="6">
    <location>
        <position position="43"/>
    </location>
    <ligand>
        <name>molybdate</name>
        <dbReference type="ChEBI" id="CHEBI:36264"/>
    </ligand>
</feature>
<evidence type="ECO:0000256" key="2">
    <source>
        <dbReference type="ARBA" id="ARBA00022505"/>
    </source>
</evidence>
<sequence>MMLISRRRLGTGLLMSAALGPMILKSSRASADSATVTVFAAASLTDVLKEADAVLRGEGETGLTLSFASSSTLARQIEKGAPANIFISADEKWMDVLAAKNLLARNTRVDLLANTLVLVVPRAKAQTVDLSRKEALKALLGDGRLAVGDPSHVPAGIYARQALTSLGLWDSVADHLAVAADVRGALQLVARGEAAAGIVYATDVSAAQGVTVAATFPAKTHDPIIYPMAVLANGNTSAAQAVWNWLRGEQALAIFARYGFRGL</sequence>
<dbReference type="GO" id="GO:0030973">
    <property type="term" value="F:molybdate ion binding"/>
    <property type="evidence" value="ECO:0007669"/>
    <property type="project" value="TreeGrafter"/>
</dbReference>
<gene>
    <name evidence="8" type="ORF">GbCGDNIH9_2126</name>
</gene>
<evidence type="ECO:0000256" key="5">
    <source>
        <dbReference type="ARBA" id="ARBA00062515"/>
    </source>
</evidence>
<reference evidence="9" key="1">
    <citation type="submission" date="2016-11" db="EMBL/GenBank/DDBJ databases">
        <title>Comparative genomic and phenotypic analysis of Granulibacter bethesdensis clinical isolates from patients with chronic granulomatous disease.</title>
        <authorList>
            <person name="Zarember K.A."/>
            <person name="Porcella S.F."/>
            <person name="Chu J."/>
            <person name="Ding L."/>
            <person name="Dahlstrom E."/>
            <person name="Barbian K."/>
            <person name="Martens C."/>
            <person name="Sykora L."/>
            <person name="Kramer S."/>
            <person name="Pettinato A.M."/>
            <person name="Hong H."/>
            <person name="Wald G."/>
            <person name="Berg L.J."/>
            <person name="Rogge L.S."/>
            <person name="Greenberg D.E."/>
            <person name="Falcone E.L."/>
            <person name="Neves J.F."/>
            <person name="Simoes M.J."/>
            <person name="Casal M."/>
            <person name="Rodriguez-Lopez F.C."/>
            <person name="Zelazny A."/>
            <person name="Gallin J.I."/>
            <person name="Holland S.M."/>
        </authorList>
    </citation>
    <scope>NUCLEOTIDE SEQUENCE [LARGE SCALE GENOMIC DNA]</scope>
    <source>
        <strain evidence="9">NIH9.1</strain>
    </source>
</reference>
<dbReference type="GO" id="GO:0030288">
    <property type="term" value="C:outer membrane-bounded periplasmic space"/>
    <property type="evidence" value="ECO:0007669"/>
    <property type="project" value="TreeGrafter"/>
</dbReference>
<feature type="binding site" evidence="6">
    <location>
        <position position="182"/>
    </location>
    <ligand>
        <name>molybdate</name>
        <dbReference type="ChEBI" id="CHEBI:36264"/>
    </ligand>
</feature>
<dbReference type="AlphaFoldDB" id="A0AAC9KFN2"/>
<feature type="binding site" evidence="6">
    <location>
        <position position="70"/>
    </location>
    <ligand>
        <name>molybdate</name>
        <dbReference type="ChEBI" id="CHEBI:36264"/>
    </ligand>
</feature>
<dbReference type="NCBIfam" id="NF007958">
    <property type="entry name" value="PRK10677.1"/>
    <property type="match status" value="1"/>
</dbReference>
<dbReference type="Gene3D" id="3.40.190.10">
    <property type="entry name" value="Periplasmic binding protein-like II"/>
    <property type="match status" value="2"/>
</dbReference>
<comment type="subunit">
    <text evidence="5">The complex is composed of two ATP-binding proteins (ModC), two transmembrane proteins (ModB) and a solute-binding protein (ModA).</text>
</comment>
<evidence type="ECO:0000256" key="1">
    <source>
        <dbReference type="ARBA" id="ARBA00009175"/>
    </source>
</evidence>
<feature type="binding site" evidence="6">
    <location>
        <position position="200"/>
    </location>
    <ligand>
        <name>molybdate</name>
        <dbReference type="ChEBI" id="CHEBI:36264"/>
    </ligand>
</feature>
<comment type="similarity">
    <text evidence="1">Belongs to the bacterial solute-binding protein ModA family.</text>
</comment>
<dbReference type="InterPro" id="IPR050682">
    <property type="entry name" value="ModA/WtpA"/>
</dbReference>
<proteinExistence type="inferred from homology"/>
<feature type="signal peptide" evidence="7">
    <location>
        <begin position="1"/>
        <end position="31"/>
    </location>
</feature>
<accession>A0AAC9KFN2</accession>
<dbReference type="CDD" id="cd13536">
    <property type="entry name" value="PBP2_EcModA"/>
    <property type="match status" value="1"/>
</dbReference>
<dbReference type="PIRSF" id="PIRSF004846">
    <property type="entry name" value="ModA"/>
    <property type="match status" value="1"/>
</dbReference>
<organism evidence="8 9">
    <name type="scientific">Granulibacter bethesdensis</name>
    <dbReference type="NCBI Taxonomy" id="364410"/>
    <lineage>
        <taxon>Bacteria</taxon>
        <taxon>Pseudomonadati</taxon>
        <taxon>Pseudomonadota</taxon>
        <taxon>Alphaproteobacteria</taxon>
        <taxon>Acetobacterales</taxon>
        <taxon>Acetobacteraceae</taxon>
        <taxon>Granulibacter</taxon>
    </lineage>
</organism>
<protein>
    <submittedName>
        <fullName evidence="8">Molybdate-binding protein</fullName>
    </submittedName>
</protein>
<dbReference type="Pfam" id="PF13531">
    <property type="entry name" value="SBP_bac_11"/>
    <property type="match status" value="1"/>
</dbReference>
<keyword evidence="2 6" id="KW-0500">Molybdenum</keyword>
<evidence type="ECO:0000256" key="3">
    <source>
        <dbReference type="ARBA" id="ARBA00022723"/>
    </source>
</evidence>
<keyword evidence="3 6" id="KW-0479">Metal-binding</keyword>